<dbReference type="InterPro" id="IPR054241">
    <property type="entry name" value="DUF6968"/>
</dbReference>
<dbReference type="AlphaFoldDB" id="A0A5J6J3U0"/>
<reference evidence="2 3" key="1">
    <citation type="submission" date="2017-09" db="EMBL/GenBank/DDBJ databases">
        <authorList>
            <person name="Lee N."/>
            <person name="Cho B.-K."/>
        </authorList>
    </citation>
    <scope>NUCLEOTIDE SEQUENCE [LARGE SCALE GENOMIC DNA]</scope>
    <source>
        <strain evidence="2 3">ATCC 27476</strain>
    </source>
</reference>
<dbReference type="RefSeq" id="WP_150493078.1">
    <property type="nucleotide sequence ID" value="NZ_BNBW01000001.1"/>
</dbReference>
<evidence type="ECO:0000259" key="1">
    <source>
        <dbReference type="Pfam" id="PF22302"/>
    </source>
</evidence>
<sequence length="110" mass="11626">MKNHAVIATRRLEAVARDGATFPVTLQLGAPYPDPDPAGDWICPCRLDGLSETTYEIHGVDGIQALALAADVLGSRLTEAAQDRGLTFTWGGESGLSASEVLLRPHTAGR</sequence>
<feature type="domain" description="DUF6968" evidence="1">
    <location>
        <begin position="8"/>
        <end position="95"/>
    </location>
</feature>
<dbReference type="Pfam" id="PF22302">
    <property type="entry name" value="DUF6968"/>
    <property type="match status" value="1"/>
</dbReference>
<name>A0A5J6J3U0_STRVI</name>
<dbReference type="GeneID" id="95610318"/>
<proteinExistence type="predicted"/>
<protein>
    <recommendedName>
        <fullName evidence="1">DUF6968 domain-containing protein</fullName>
    </recommendedName>
</protein>
<keyword evidence="3" id="KW-1185">Reference proteome</keyword>
<evidence type="ECO:0000313" key="2">
    <source>
        <dbReference type="EMBL" id="QEV44843.1"/>
    </source>
</evidence>
<organism evidence="2 3">
    <name type="scientific">Streptomyces vinaceus</name>
    <dbReference type="NCBI Taxonomy" id="1960"/>
    <lineage>
        <taxon>Bacteria</taxon>
        <taxon>Bacillati</taxon>
        <taxon>Actinomycetota</taxon>
        <taxon>Actinomycetes</taxon>
        <taxon>Kitasatosporales</taxon>
        <taxon>Streptomycetaceae</taxon>
        <taxon>Streptomyces</taxon>
    </lineage>
</organism>
<evidence type="ECO:0000313" key="3">
    <source>
        <dbReference type="Proteomes" id="UP000325563"/>
    </source>
</evidence>
<dbReference type="KEGG" id="svn:CP980_07040"/>
<gene>
    <name evidence="2" type="ORF">CP980_07040</name>
</gene>
<dbReference type="EMBL" id="CP023692">
    <property type="protein sequence ID" value="QEV44843.1"/>
    <property type="molecule type" value="Genomic_DNA"/>
</dbReference>
<accession>A0A5J6J3U0</accession>
<dbReference type="Proteomes" id="UP000325563">
    <property type="component" value="Chromosome"/>
</dbReference>